<dbReference type="Pfam" id="PF01040">
    <property type="entry name" value="UbiA"/>
    <property type="match status" value="1"/>
</dbReference>
<feature type="transmembrane region" description="Helical" evidence="5">
    <location>
        <begin position="93"/>
        <end position="124"/>
    </location>
</feature>
<evidence type="ECO:0000256" key="3">
    <source>
        <dbReference type="ARBA" id="ARBA00022989"/>
    </source>
</evidence>
<name>A0A1I5SYG3_9FIRM</name>
<evidence type="ECO:0000313" key="7">
    <source>
        <dbReference type="Proteomes" id="UP000182624"/>
    </source>
</evidence>
<dbReference type="CDD" id="cd13963">
    <property type="entry name" value="PT_UbiA_2"/>
    <property type="match status" value="1"/>
</dbReference>
<dbReference type="AlphaFoldDB" id="A0A1I5SYG3"/>
<feature type="transmembrane region" description="Helical" evidence="5">
    <location>
        <begin position="42"/>
        <end position="59"/>
    </location>
</feature>
<protein>
    <submittedName>
        <fullName evidence="6">4-hydroxybenzoate polyprenyltransferase</fullName>
    </submittedName>
</protein>
<dbReference type="InterPro" id="IPR000537">
    <property type="entry name" value="UbiA_prenyltransferase"/>
</dbReference>
<dbReference type="OrthoDB" id="9803632at2"/>
<comment type="subcellular location">
    <subcellularLocation>
        <location evidence="1">Membrane</location>
        <topology evidence="1">Multi-pass membrane protein</topology>
    </subcellularLocation>
</comment>
<dbReference type="RefSeq" id="WP_074885981.1">
    <property type="nucleotide sequence ID" value="NZ_FOXO01000007.1"/>
</dbReference>
<evidence type="ECO:0000256" key="1">
    <source>
        <dbReference type="ARBA" id="ARBA00004141"/>
    </source>
</evidence>
<sequence>MKKYIKIARPDHWIKQFFIMPGIAVALLLTDIKITELSILKLLLGFFGTCFIASANYVINEWLDAPYDKYHPVKKNRPVVTENMELKWVLVEYAILAVLGLLLSFLVNKYFLITAAVLLVMGIIYNVEPVRSKDIVYFDVISESINNMLRLLMGWFIVTSDSIPPSSILIGYWMAGAYLMATKRFSEYRMIGDPKVAGLYRKSFVKYTEKKLLASSIFYALSSTFCLGVFLIKYRIEYLLCIPFIFLLFAYYSAMSLDNDSAAQKPEKLYKEKKLMLLVLLIIILFIVCTFCTFDFLKPLTSSALIKLEV</sequence>
<keyword evidence="6" id="KW-0808">Transferase</keyword>
<dbReference type="GO" id="GO:0016765">
    <property type="term" value="F:transferase activity, transferring alkyl or aryl (other than methyl) groups"/>
    <property type="evidence" value="ECO:0007669"/>
    <property type="project" value="InterPro"/>
</dbReference>
<dbReference type="InterPro" id="IPR044878">
    <property type="entry name" value="UbiA_sf"/>
</dbReference>
<gene>
    <name evidence="6" type="ORF">SAMN04487928_107129</name>
</gene>
<keyword evidence="3 5" id="KW-1133">Transmembrane helix</keyword>
<evidence type="ECO:0000256" key="4">
    <source>
        <dbReference type="ARBA" id="ARBA00023136"/>
    </source>
</evidence>
<keyword evidence="7" id="KW-1185">Reference proteome</keyword>
<evidence type="ECO:0000256" key="2">
    <source>
        <dbReference type="ARBA" id="ARBA00022692"/>
    </source>
</evidence>
<evidence type="ECO:0000313" key="6">
    <source>
        <dbReference type="EMBL" id="SFP75815.1"/>
    </source>
</evidence>
<accession>A0A1I5SYG3</accession>
<dbReference type="EMBL" id="FOXO01000007">
    <property type="protein sequence ID" value="SFP75815.1"/>
    <property type="molecule type" value="Genomic_DNA"/>
</dbReference>
<feature type="transmembrane region" description="Helical" evidence="5">
    <location>
        <begin position="275"/>
        <end position="297"/>
    </location>
</feature>
<feature type="transmembrane region" description="Helical" evidence="5">
    <location>
        <begin position="12"/>
        <end position="30"/>
    </location>
</feature>
<reference evidence="7" key="1">
    <citation type="submission" date="2016-10" db="EMBL/GenBank/DDBJ databases">
        <authorList>
            <person name="Varghese N."/>
            <person name="Submissions S."/>
        </authorList>
    </citation>
    <scope>NUCLEOTIDE SEQUENCE [LARGE SCALE GENOMIC DNA]</scope>
    <source>
        <strain evidence="7">P18</strain>
    </source>
</reference>
<organism evidence="6 7">
    <name type="scientific">Butyrivibrio proteoclasticus</name>
    <dbReference type="NCBI Taxonomy" id="43305"/>
    <lineage>
        <taxon>Bacteria</taxon>
        <taxon>Bacillati</taxon>
        <taxon>Bacillota</taxon>
        <taxon>Clostridia</taxon>
        <taxon>Lachnospirales</taxon>
        <taxon>Lachnospiraceae</taxon>
        <taxon>Butyrivibrio</taxon>
    </lineage>
</organism>
<feature type="transmembrane region" description="Helical" evidence="5">
    <location>
        <begin position="236"/>
        <end position="254"/>
    </location>
</feature>
<keyword evidence="2 5" id="KW-0812">Transmembrane</keyword>
<keyword evidence="4 5" id="KW-0472">Membrane</keyword>
<dbReference type="Gene3D" id="1.10.357.140">
    <property type="entry name" value="UbiA prenyltransferase"/>
    <property type="match status" value="1"/>
</dbReference>
<dbReference type="Proteomes" id="UP000182624">
    <property type="component" value="Unassembled WGS sequence"/>
</dbReference>
<proteinExistence type="predicted"/>
<dbReference type="GO" id="GO:0016020">
    <property type="term" value="C:membrane"/>
    <property type="evidence" value="ECO:0007669"/>
    <property type="project" value="UniProtKB-SubCell"/>
</dbReference>
<evidence type="ECO:0000256" key="5">
    <source>
        <dbReference type="SAM" id="Phobius"/>
    </source>
</evidence>
<feature type="transmembrane region" description="Helical" evidence="5">
    <location>
        <begin position="212"/>
        <end position="230"/>
    </location>
</feature>